<dbReference type="KEGG" id="usu:LVJ78_00765"/>
<evidence type="ECO:0000256" key="1">
    <source>
        <dbReference type="ARBA" id="ARBA00022679"/>
    </source>
</evidence>
<sequence>MKAMILAAGRGERMRPLTDTCPKPLLQAGGEPLIGWHLRRLKAAGFTEIVINHAWLGAKIEAALGSGAAYGVHIAYSPEGEKGLETAGGIATALPLLGDAPFLVVNGDVLTDIDFKAAFAAAEALQAGNLLAHLWLVDNPPHNSSGDFALQDNGKVASDTAAGYALTFSGMGVYQPALFRHTPRHQPAKLAPLLREAMNESRVSGSRHAGLWLDVGTVERLAEADALVQSGRISAY</sequence>
<evidence type="ECO:0000259" key="3">
    <source>
        <dbReference type="Pfam" id="PF00483"/>
    </source>
</evidence>
<evidence type="ECO:0000313" key="7">
    <source>
        <dbReference type="Proteomes" id="UP000829756"/>
    </source>
</evidence>
<dbReference type="Pfam" id="PF00483">
    <property type="entry name" value="NTP_transferase"/>
    <property type="match status" value="1"/>
</dbReference>
<gene>
    <name evidence="4" type="ORF">EV680_1479</name>
    <name evidence="5" type="ORF">LVJ78_00765</name>
</gene>
<dbReference type="InterPro" id="IPR029044">
    <property type="entry name" value="Nucleotide-diphossugar_trans"/>
</dbReference>
<evidence type="ECO:0000313" key="6">
    <source>
        <dbReference type="Proteomes" id="UP000294721"/>
    </source>
</evidence>
<dbReference type="Proteomes" id="UP000294721">
    <property type="component" value="Unassembled WGS sequence"/>
</dbReference>
<name>A0AAE9GWV8_9NEIS</name>
<reference evidence="5" key="3">
    <citation type="journal article" date="2022" name="Res Sq">
        <title>Evolution of multicellular longitudinally dividing oral cavity symbionts (Neisseriaceae).</title>
        <authorList>
            <person name="Nyongesa S."/>
            <person name="Weber P."/>
            <person name="Bernet E."/>
            <person name="Pullido F."/>
            <person name="Nieckarz M."/>
            <person name="Delaby M."/>
            <person name="Nieves C."/>
            <person name="Viehboeck T."/>
            <person name="Krause N."/>
            <person name="Rivera-Millot A."/>
            <person name="Nakamura A."/>
            <person name="Vischer N."/>
            <person name="VanNieuwenhze M."/>
            <person name="Brun Y."/>
            <person name="Cava F."/>
            <person name="Bulgheresi S."/>
            <person name="Veyrier F."/>
        </authorList>
    </citation>
    <scope>NUCLEOTIDE SEQUENCE</scope>
    <source>
        <strain evidence="5">1258/02</strain>
    </source>
</reference>
<keyword evidence="2 4" id="KW-0548">Nucleotidyltransferase</keyword>
<dbReference type="SUPFAM" id="SSF53448">
    <property type="entry name" value="Nucleotide-diphospho-sugar transferases"/>
    <property type="match status" value="1"/>
</dbReference>
<feature type="domain" description="Nucleotidyl transferase" evidence="3">
    <location>
        <begin position="2"/>
        <end position="228"/>
    </location>
</feature>
<dbReference type="InterPro" id="IPR054790">
    <property type="entry name" value="MurU"/>
</dbReference>
<keyword evidence="1" id="KW-0808">Transferase</keyword>
<dbReference type="NCBIfam" id="NF045761">
    <property type="entry name" value="NAMPUrTaseMurU"/>
    <property type="match status" value="1"/>
</dbReference>
<dbReference type="InterPro" id="IPR050065">
    <property type="entry name" value="GlmU-like"/>
</dbReference>
<evidence type="ECO:0000313" key="5">
    <source>
        <dbReference type="EMBL" id="UOO79602.1"/>
    </source>
</evidence>
<dbReference type="EMBL" id="CP091507">
    <property type="protein sequence ID" value="UOO79602.1"/>
    <property type="molecule type" value="Genomic_DNA"/>
</dbReference>
<dbReference type="InterPro" id="IPR005835">
    <property type="entry name" value="NTP_transferase_dom"/>
</dbReference>
<keyword evidence="6" id="KW-1185">Reference proteome</keyword>
<protein>
    <submittedName>
        <fullName evidence="4">MurNAc alpha-1-phosphate uridylyltransferase</fullName>
    </submittedName>
    <submittedName>
        <fullName evidence="5">Nucleotidyltransferase family protein</fullName>
    </submittedName>
</protein>
<accession>A0AAE9GWV8</accession>
<evidence type="ECO:0000256" key="2">
    <source>
        <dbReference type="ARBA" id="ARBA00022695"/>
    </source>
</evidence>
<dbReference type="Gene3D" id="3.90.550.10">
    <property type="entry name" value="Spore Coat Polysaccharide Biosynthesis Protein SpsA, Chain A"/>
    <property type="match status" value="1"/>
</dbReference>
<dbReference type="EMBL" id="SLXE01000047">
    <property type="protein sequence ID" value="TCO98435.1"/>
    <property type="molecule type" value="Genomic_DNA"/>
</dbReference>
<organism evidence="5 7">
    <name type="scientific">Uruburuella suis</name>
    <dbReference type="NCBI Taxonomy" id="252130"/>
    <lineage>
        <taxon>Bacteria</taxon>
        <taxon>Pseudomonadati</taxon>
        <taxon>Pseudomonadota</taxon>
        <taxon>Betaproteobacteria</taxon>
        <taxon>Neisseriales</taxon>
        <taxon>Neisseriaceae</taxon>
        <taxon>Uruburuella</taxon>
    </lineage>
</organism>
<dbReference type="Proteomes" id="UP000829756">
    <property type="component" value="Chromosome"/>
</dbReference>
<reference evidence="5" key="2">
    <citation type="submission" date="2021-12" db="EMBL/GenBank/DDBJ databases">
        <authorList>
            <person name="Veyrier F.J."/>
        </authorList>
    </citation>
    <scope>NUCLEOTIDE SEQUENCE</scope>
    <source>
        <strain evidence="5">1258/02</strain>
    </source>
</reference>
<dbReference type="GO" id="GO:0016779">
    <property type="term" value="F:nucleotidyltransferase activity"/>
    <property type="evidence" value="ECO:0007669"/>
    <property type="project" value="UniProtKB-KW"/>
</dbReference>
<reference evidence="4 6" key="1">
    <citation type="submission" date="2019-03" db="EMBL/GenBank/DDBJ databases">
        <title>Genomic Encyclopedia of Type Strains, Phase IV (KMG-IV): sequencing the most valuable type-strain genomes for metagenomic binning, comparative biology and taxonomic classification.</title>
        <authorList>
            <person name="Goeker M."/>
        </authorList>
    </citation>
    <scope>NUCLEOTIDE SEQUENCE [LARGE SCALE GENOMIC DNA]</scope>
    <source>
        <strain evidence="4 6">DSM 17474</strain>
    </source>
</reference>
<dbReference type="CDD" id="cd06422">
    <property type="entry name" value="NTP_transferase_like_1"/>
    <property type="match status" value="1"/>
</dbReference>
<dbReference type="RefSeq" id="WP_132954854.1">
    <property type="nucleotide sequence ID" value="NZ_CP091507.1"/>
</dbReference>
<proteinExistence type="predicted"/>
<dbReference type="PANTHER" id="PTHR43584:SF8">
    <property type="entry name" value="N-ACETYLMURAMATE ALPHA-1-PHOSPHATE URIDYLYLTRANSFERASE"/>
    <property type="match status" value="1"/>
</dbReference>
<dbReference type="PANTHER" id="PTHR43584">
    <property type="entry name" value="NUCLEOTIDYL TRANSFERASE"/>
    <property type="match status" value="1"/>
</dbReference>
<evidence type="ECO:0000313" key="4">
    <source>
        <dbReference type="EMBL" id="TCO98435.1"/>
    </source>
</evidence>
<dbReference type="AlphaFoldDB" id="A0AAE9GWV8"/>